<comment type="caution">
    <text evidence="2">The sequence shown here is derived from an EMBL/GenBank/DDBJ whole genome shotgun (WGS) entry which is preliminary data.</text>
</comment>
<organism evidence="2 3">
    <name type="scientific">Sphingomonas jinjuensis</name>
    <dbReference type="NCBI Taxonomy" id="535907"/>
    <lineage>
        <taxon>Bacteria</taxon>
        <taxon>Pseudomonadati</taxon>
        <taxon>Pseudomonadota</taxon>
        <taxon>Alphaproteobacteria</taxon>
        <taxon>Sphingomonadales</taxon>
        <taxon>Sphingomonadaceae</taxon>
        <taxon>Sphingomonas</taxon>
    </lineage>
</organism>
<feature type="signal peptide" evidence="1">
    <location>
        <begin position="1"/>
        <end position="18"/>
    </location>
</feature>
<name>A0A840F7N9_9SPHN</name>
<sequence>MMRLATLLLSFAAGAAVAGDRIPDATPTASPQTCIPLQAIRESRVRSDLVIDFMRDRRRGWRVTLPARCPGLGFERRFGYATSLSQLCANDIITVLTTGGGPLQGASCGLAPFQPMTLDTR</sequence>
<evidence type="ECO:0000313" key="2">
    <source>
        <dbReference type="EMBL" id="MBB4153739.1"/>
    </source>
</evidence>
<accession>A0A840F7N9</accession>
<dbReference type="RefSeq" id="WP_246346954.1">
    <property type="nucleotide sequence ID" value="NZ_JACIEV010000004.1"/>
</dbReference>
<dbReference type="EMBL" id="JACIEV010000004">
    <property type="protein sequence ID" value="MBB4153739.1"/>
    <property type="molecule type" value="Genomic_DNA"/>
</dbReference>
<dbReference type="AlphaFoldDB" id="A0A840F7N9"/>
<keyword evidence="1" id="KW-0732">Signal</keyword>
<reference evidence="2 3" key="1">
    <citation type="submission" date="2020-08" db="EMBL/GenBank/DDBJ databases">
        <title>Genomic Encyclopedia of Type Strains, Phase IV (KMG-IV): sequencing the most valuable type-strain genomes for metagenomic binning, comparative biology and taxonomic classification.</title>
        <authorList>
            <person name="Goeker M."/>
        </authorList>
    </citation>
    <scope>NUCLEOTIDE SEQUENCE [LARGE SCALE GENOMIC DNA]</scope>
    <source>
        <strain evidence="2 3">YC6723</strain>
    </source>
</reference>
<feature type="chain" id="PRO_5032936633" evidence="1">
    <location>
        <begin position="19"/>
        <end position="121"/>
    </location>
</feature>
<protein>
    <submittedName>
        <fullName evidence="2">Uncharacterized protein</fullName>
    </submittedName>
</protein>
<proteinExistence type="predicted"/>
<evidence type="ECO:0000313" key="3">
    <source>
        <dbReference type="Proteomes" id="UP000529795"/>
    </source>
</evidence>
<gene>
    <name evidence="2" type="ORF">GGQ80_001645</name>
</gene>
<dbReference type="Proteomes" id="UP000529795">
    <property type="component" value="Unassembled WGS sequence"/>
</dbReference>
<keyword evidence="3" id="KW-1185">Reference proteome</keyword>
<evidence type="ECO:0000256" key="1">
    <source>
        <dbReference type="SAM" id="SignalP"/>
    </source>
</evidence>